<dbReference type="PANTHER" id="PTHR30024:SF47">
    <property type="entry name" value="TAURINE-BINDING PERIPLASMIC PROTEIN"/>
    <property type="match status" value="1"/>
</dbReference>
<dbReference type="EMBL" id="JAJUWU010000016">
    <property type="protein sequence ID" value="MCE7029410.1"/>
    <property type="molecule type" value="Genomic_DNA"/>
</dbReference>
<name>A0A9X1T6J5_9HYPH</name>
<dbReference type="AlphaFoldDB" id="A0A9X1T6J5"/>
<feature type="domain" description="SsuA/THI5-like" evidence="5">
    <location>
        <begin position="46"/>
        <end position="250"/>
    </location>
</feature>
<dbReference type="Pfam" id="PF09084">
    <property type="entry name" value="NMT1"/>
    <property type="match status" value="1"/>
</dbReference>
<dbReference type="PANTHER" id="PTHR30024">
    <property type="entry name" value="ALIPHATIC SULFONATES-BINDING PROTEIN-RELATED"/>
    <property type="match status" value="1"/>
</dbReference>
<dbReference type="GO" id="GO:0042597">
    <property type="term" value="C:periplasmic space"/>
    <property type="evidence" value="ECO:0007669"/>
    <property type="project" value="UniProtKB-SubCell"/>
</dbReference>
<gene>
    <name evidence="6" type="ORF">LZD57_15570</name>
</gene>
<evidence type="ECO:0000256" key="2">
    <source>
        <dbReference type="ARBA" id="ARBA00010742"/>
    </source>
</evidence>
<dbReference type="CDD" id="cd01008">
    <property type="entry name" value="PBP2_NrtA_SsuA_CpmA_like"/>
    <property type="match status" value="1"/>
</dbReference>
<evidence type="ECO:0000259" key="5">
    <source>
        <dbReference type="Pfam" id="PF09084"/>
    </source>
</evidence>
<protein>
    <submittedName>
        <fullName evidence="6">ABC transporter substrate-binding protein</fullName>
    </submittedName>
</protein>
<dbReference type="InterPro" id="IPR010067">
    <property type="entry name" value="ABC_SsuA_sub-bd"/>
</dbReference>
<evidence type="ECO:0000256" key="3">
    <source>
        <dbReference type="ARBA" id="ARBA00022448"/>
    </source>
</evidence>
<evidence type="ECO:0000313" key="6">
    <source>
        <dbReference type="EMBL" id="MCE7029410.1"/>
    </source>
</evidence>
<dbReference type="NCBIfam" id="TIGR01728">
    <property type="entry name" value="SsuA_fam"/>
    <property type="match status" value="1"/>
</dbReference>
<proteinExistence type="inferred from homology"/>
<accession>A0A9X1T6J5</accession>
<reference evidence="6" key="1">
    <citation type="submission" date="2022-01" db="EMBL/GenBank/DDBJ databases">
        <title>Jiella avicenniae sp. nov., a novel endophytic bacterium isolated from bark of Avicennia marina.</title>
        <authorList>
            <person name="Tuo L."/>
        </authorList>
    </citation>
    <scope>NUCLEOTIDE SEQUENCE</scope>
    <source>
        <strain evidence="6">CBK1P-4</strain>
    </source>
</reference>
<dbReference type="Proteomes" id="UP001139035">
    <property type="component" value="Unassembled WGS sequence"/>
</dbReference>
<evidence type="ECO:0000256" key="1">
    <source>
        <dbReference type="ARBA" id="ARBA00004418"/>
    </source>
</evidence>
<organism evidence="6 7">
    <name type="scientific">Jiella avicenniae</name>
    <dbReference type="NCBI Taxonomy" id="2907202"/>
    <lineage>
        <taxon>Bacteria</taxon>
        <taxon>Pseudomonadati</taxon>
        <taxon>Pseudomonadota</taxon>
        <taxon>Alphaproteobacteria</taxon>
        <taxon>Hyphomicrobiales</taxon>
        <taxon>Aurantimonadaceae</taxon>
        <taxon>Jiella</taxon>
    </lineage>
</organism>
<keyword evidence="7" id="KW-1185">Reference proteome</keyword>
<dbReference type="RefSeq" id="WP_233720404.1">
    <property type="nucleotide sequence ID" value="NZ_JAJUWU010000016.1"/>
</dbReference>
<comment type="caution">
    <text evidence="6">The sequence shown here is derived from an EMBL/GenBank/DDBJ whole genome shotgun (WGS) entry which is preliminary data.</text>
</comment>
<dbReference type="InterPro" id="IPR015168">
    <property type="entry name" value="SsuA/THI5"/>
</dbReference>
<dbReference type="SUPFAM" id="SSF53850">
    <property type="entry name" value="Periplasmic binding protein-like II"/>
    <property type="match status" value="1"/>
</dbReference>
<keyword evidence="3" id="KW-0813">Transport</keyword>
<dbReference type="GO" id="GO:0042626">
    <property type="term" value="F:ATPase-coupled transmembrane transporter activity"/>
    <property type="evidence" value="ECO:0007669"/>
    <property type="project" value="InterPro"/>
</dbReference>
<dbReference type="GO" id="GO:0016020">
    <property type="term" value="C:membrane"/>
    <property type="evidence" value="ECO:0007669"/>
    <property type="project" value="InterPro"/>
</dbReference>
<evidence type="ECO:0000256" key="4">
    <source>
        <dbReference type="ARBA" id="ARBA00022729"/>
    </source>
</evidence>
<evidence type="ECO:0000313" key="7">
    <source>
        <dbReference type="Proteomes" id="UP001139035"/>
    </source>
</evidence>
<comment type="subcellular location">
    <subcellularLocation>
        <location evidence="1">Periplasm</location>
    </subcellularLocation>
</comment>
<dbReference type="Gene3D" id="3.40.190.10">
    <property type="entry name" value="Periplasmic binding protein-like II"/>
    <property type="match status" value="2"/>
</dbReference>
<sequence length="333" mass="35964">MQRREFISLAAALGVANLAPRVAFGAENRRTSHATSAAFTAIISAVGKAEGIYEDAGLDVEITKLQRGSEALQALLAGQIEFAEIAPAALIPAVAQGADVKVIGVHSHGYYGKLIASEANKDLGTLEEFKGKKIGIQFGTGVHTTFMIILQKLGLSASDFELTNLRVSDMPTAMQSGSFDGVIGWEPMMTRIVSAGFGFEAISSQEFEKMAGVYYPLLLATKPELVENDPELVQTYLMAWRRAQKFVETNKDETVEVLKSQLGDIAGALDDETVRAVLYGGTYYDTVVLPEQGIEEMRDIAAYLEAEGVIQNEPDIDKILDMSFAEKAQAEVG</sequence>
<comment type="similarity">
    <text evidence="2">Belongs to the bacterial solute-binding protein SsuA/TauA family.</text>
</comment>
<keyword evidence="4" id="KW-0732">Signal</keyword>